<sequence>MTLTPTARFHIGLINRHWYKDTLQEFDISNNAFVSVSPFNISILKANSLPTNVNSANFGDWEGRIIGNSNNGNGNNSGINHGGNIDIMSVQNSVE</sequence>
<evidence type="ECO:0000313" key="1">
    <source>
        <dbReference type="EMBL" id="CAG8680285.1"/>
    </source>
</evidence>
<name>A0A9N9EIN1_FUNMO</name>
<dbReference type="Proteomes" id="UP000789375">
    <property type="component" value="Unassembled WGS sequence"/>
</dbReference>
<evidence type="ECO:0000313" key="2">
    <source>
        <dbReference type="Proteomes" id="UP000789375"/>
    </source>
</evidence>
<protein>
    <submittedName>
        <fullName evidence="1">422_t:CDS:1</fullName>
    </submittedName>
</protein>
<reference evidence="1" key="1">
    <citation type="submission" date="2021-06" db="EMBL/GenBank/DDBJ databases">
        <authorList>
            <person name="Kallberg Y."/>
            <person name="Tangrot J."/>
            <person name="Rosling A."/>
        </authorList>
    </citation>
    <scope>NUCLEOTIDE SEQUENCE</scope>
    <source>
        <strain evidence="1">87-6 pot B 2015</strain>
    </source>
</reference>
<organism evidence="1 2">
    <name type="scientific">Funneliformis mosseae</name>
    <name type="common">Endomycorrhizal fungus</name>
    <name type="synonym">Glomus mosseae</name>
    <dbReference type="NCBI Taxonomy" id="27381"/>
    <lineage>
        <taxon>Eukaryota</taxon>
        <taxon>Fungi</taxon>
        <taxon>Fungi incertae sedis</taxon>
        <taxon>Mucoromycota</taxon>
        <taxon>Glomeromycotina</taxon>
        <taxon>Glomeromycetes</taxon>
        <taxon>Glomerales</taxon>
        <taxon>Glomeraceae</taxon>
        <taxon>Funneliformis</taxon>
    </lineage>
</organism>
<dbReference type="AlphaFoldDB" id="A0A9N9EIN1"/>
<accession>A0A9N9EIN1</accession>
<proteinExistence type="predicted"/>
<keyword evidence="2" id="KW-1185">Reference proteome</keyword>
<gene>
    <name evidence="1" type="ORF">FMOSSE_LOCUS12851</name>
</gene>
<comment type="caution">
    <text evidence="1">The sequence shown here is derived from an EMBL/GenBank/DDBJ whole genome shotgun (WGS) entry which is preliminary data.</text>
</comment>
<dbReference type="EMBL" id="CAJVPP010006642">
    <property type="protein sequence ID" value="CAG8680285.1"/>
    <property type="molecule type" value="Genomic_DNA"/>
</dbReference>